<organism evidence="1 2">
    <name type="scientific">Rhynchophorus ferrugineus</name>
    <name type="common">Red palm weevil</name>
    <name type="synonym">Curculio ferrugineus</name>
    <dbReference type="NCBI Taxonomy" id="354439"/>
    <lineage>
        <taxon>Eukaryota</taxon>
        <taxon>Metazoa</taxon>
        <taxon>Ecdysozoa</taxon>
        <taxon>Arthropoda</taxon>
        <taxon>Hexapoda</taxon>
        <taxon>Insecta</taxon>
        <taxon>Pterygota</taxon>
        <taxon>Neoptera</taxon>
        <taxon>Endopterygota</taxon>
        <taxon>Coleoptera</taxon>
        <taxon>Polyphaga</taxon>
        <taxon>Cucujiformia</taxon>
        <taxon>Curculionidae</taxon>
        <taxon>Dryophthorinae</taxon>
        <taxon>Rhynchophorus</taxon>
    </lineage>
</organism>
<proteinExistence type="predicted"/>
<dbReference type="OrthoDB" id="6776060at2759"/>
<accession>A0A834ME49</accession>
<keyword evidence="2" id="KW-1185">Reference proteome</keyword>
<evidence type="ECO:0000313" key="2">
    <source>
        <dbReference type="Proteomes" id="UP000625711"/>
    </source>
</evidence>
<evidence type="ECO:0000313" key="1">
    <source>
        <dbReference type="EMBL" id="KAF7278386.1"/>
    </source>
</evidence>
<gene>
    <name evidence="1" type="ORF">GWI33_008514</name>
</gene>
<comment type="caution">
    <text evidence="1">The sequence shown here is derived from an EMBL/GenBank/DDBJ whole genome shotgun (WGS) entry which is preliminary data.</text>
</comment>
<dbReference type="AlphaFoldDB" id="A0A834ME49"/>
<reference evidence="1" key="1">
    <citation type="submission" date="2020-08" db="EMBL/GenBank/DDBJ databases">
        <title>Genome sequencing and assembly of the red palm weevil Rhynchophorus ferrugineus.</title>
        <authorList>
            <person name="Dias G.B."/>
            <person name="Bergman C.M."/>
            <person name="Manee M."/>
        </authorList>
    </citation>
    <scope>NUCLEOTIDE SEQUENCE</scope>
    <source>
        <strain evidence="1">AA-2017</strain>
        <tissue evidence="1">Whole larva</tissue>
    </source>
</reference>
<dbReference type="EMBL" id="JAACXV010000402">
    <property type="protein sequence ID" value="KAF7278386.1"/>
    <property type="molecule type" value="Genomic_DNA"/>
</dbReference>
<protein>
    <submittedName>
        <fullName evidence="1">Uncharacterized protein</fullName>
    </submittedName>
</protein>
<sequence length="103" mass="11992">MVELMENVTKIKQELSISESIIVLKARHSLRGRDPPFNQHWKPTVRIWMSFQQDFEIVFSEHGTPATPSSFHSFVDYENSKLRTIKRFLSGLSLEHNFKLSGT</sequence>
<name>A0A834ME49_RHYFE</name>
<dbReference type="Proteomes" id="UP000625711">
    <property type="component" value="Unassembled WGS sequence"/>
</dbReference>